<reference evidence="1" key="1">
    <citation type="submission" date="2018-09" db="EMBL/GenBank/DDBJ databases">
        <title>The microbial basis of impaired wound healing: differential roles for pathogens, 'bystanders', and strain-level diversification in clinical outcomes.</title>
        <authorList>
            <person name="Kalan L.R."/>
            <person name="Meisel J.S."/>
            <person name="Loesche M.A."/>
            <person name="Horwinski J."/>
            <person name="Soaita I."/>
            <person name="Chen X."/>
            <person name="Gardner S.E."/>
            <person name="Grice E.A."/>
        </authorList>
    </citation>
    <scope>NUCLEOTIDE SEQUENCE</scope>
    <source>
        <strain evidence="1">LK35</strain>
    </source>
</reference>
<accession>A0A641ABF8</accession>
<name>A0A641ABF8_STAAU</name>
<dbReference type="EMBL" id="RAQZ01000001">
    <property type="protein sequence ID" value="KAA1274505.1"/>
    <property type="molecule type" value="Genomic_DNA"/>
</dbReference>
<keyword evidence="1" id="KW-0808">Transferase</keyword>
<dbReference type="AlphaFoldDB" id="A0A641ABF8"/>
<protein>
    <submittedName>
        <fullName evidence="1">Acyltransferase</fullName>
    </submittedName>
</protein>
<organism evidence="1">
    <name type="scientific">Staphylococcus aureus</name>
    <dbReference type="NCBI Taxonomy" id="1280"/>
    <lineage>
        <taxon>Bacteria</taxon>
        <taxon>Bacillati</taxon>
        <taxon>Bacillota</taxon>
        <taxon>Bacilli</taxon>
        <taxon>Bacillales</taxon>
        <taxon>Staphylococcaceae</taxon>
        <taxon>Staphylococcus</taxon>
    </lineage>
</organism>
<proteinExistence type="predicted"/>
<gene>
    <name evidence="1" type="ORF">D7S40_01245</name>
</gene>
<comment type="caution">
    <text evidence="1">The sequence shown here is derived from an EMBL/GenBank/DDBJ whole genome shotgun (WGS) entry which is preliminary data.</text>
</comment>
<keyword evidence="1" id="KW-0012">Acyltransferase</keyword>
<sequence length="42" mass="5075">MGFYFWIHQLGFDWFKKSKRNSGIQMMLRTTAYKVILMSKAN</sequence>
<dbReference type="GO" id="GO:0016746">
    <property type="term" value="F:acyltransferase activity"/>
    <property type="evidence" value="ECO:0007669"/>
    <property type="project" value="UniProtKB-KW"/>
</dbReference>
<evidence type="ECO:0000313" key="1">
    <source>
        <dbReference type="EMBL" id="KAA1274505.1"/>
    </source>
</evidence>